<dbReference type="OrthoDB" id="2545226at2759"/>
<feature type="region of interest" description="Disordered" evidence="1">
    <location>
        <begin position="27"/>
        <end position="122"/>
    </location>
</feature>
<accession>A0A316Z7W4</accession>
<keyword evidence="3" id="KW-1185">Reference proteome</keyword>
<dbReference type="AlphaFoldDB" id="A0A316Z7W4"/>
<dbReference type="EMBL" id="KZ819294">
    <property type="protein sequence ID" value="PWN97661.1"/>
    <property type="molecule type" value="Genomic_DNA"/>
</dbReference>
<name>A0A316Z7W4_9BASI</name>
<sequence length="532" mass="55694">MSLSLVRSGVARPCARLPLAASPWHVRGVSKRAPAPPMKKHVKAAVPVSSIRTPRVTASARADADADSQSHTAGAGAGAAAGAGASSPPPGGASTPPSSDERPSIRASFLGGPERVISGSTPQDVARKTYKEMMASLEGLAKDSVEAAVAKRAAGGGPSARRAQKEGEGDVHEFMERMAELIVEEGEAKKGKERREARYKGTARGARAASSTAAAGTGAQAAAGAASAASAAAAAASGASNAPGAGATDGGAGASHAGASANYGAPTASTHAAGAEEVILFRGPCSTKWQLSWLCGLMTLTAGALTCQSLYNHLVWPLFPTKEKMPELVRIEIRTVAATGALLVGIGGYVMFAAHPARVVTRLSLLPRTRQLKIRTATSGLVGSFPRFLQIGPFGRLSREAGFHLTSNRRDRIVPLSGVFRNGGSAQGAARSALEDGESRQTFNLLVARARLFYTLESAGGRTPRAETHGAYAALFRRLAWYMRSSTEWEGVREEERVEKMGARKRTLDVKEPYFVDRQMFDEVLPMMPLRK</sequence>
<feature type="compositionally biased region" description="Low complexity" evidence="1">
    <location>
        <begin position="202"/>
        <end position="213"/>
    </location>
</feature>
<feature type="compositionally biased region" description="Basic and acidic residues" evidence="1">
    <location>
        <begin position="186"/>
        <end position="199"/>
    </location>
</feature>
<gene>
    <name evidence="2" type="ORF">FA09DRAFT_330322</name>
</gene>
<reference evidence="2 3" key="1">
    <citation type="journal article" date="2018" name="Mol. Biol. Evol.">
        <title>Broad Genomic Sampling Reveals a Smut Pathogenic Ancestry of the Fungal Clade Ustilaginomycotina.</title>
        <authorList>
            <person name="Kijpornyongpan T."/>
            <person name="Mondo S.J."/>
            <person name="Barry K."/>
            <person name="Sandor L."/>
            <person name="Lee J."/>
            <person name="Lipzen A."/>
            <person name="Pangilinan J."/>
            <person name="LaButti K."/>
            <person name="Hainaut M."/>
            <person name="Henrissat B."/>
            <person name="Grigoriev I.V."/>
            <person name="Spatafora J.W."/>
            <person name="Aime M.C."/>
        </authorList>
    </citation>
    <scope>NUCLEOTIDE SEQUENCE [LARGE SCALE GENOMIC DNA]</scope>
    <source>
        <strain evidence="2 3">MCA 4186</strain>
    </source>
</reference>
<evidence type="ECO:0000313" key="2">
    <source>
        <dbReference type="EMBL" id="PWN97661.1"/>
    </source>
</evidence>
<organism evidence="2 3">
    <name type="scientific">Tilletiopsis washingtonensis</name>
    <dbReference type="NCBI Taxonomy" id="58919"/>
    <lineage>
        <taxon>Eukaryota</taxon>
        <taxon>Fungi</taxon>
        <taxon>Dikarya</taxon>
        <taxon>Basidiomycota</taxon>
        <taxon>Ustilaginomycotina</taxon>
        <taxon>Exobasidiomycetes</taxon>
        <taxon>Entylomatales</taxon>
        <taxon>Entylomatales incertae sedis</taxon>
        <taxon>Tilletiopsis</taxon>
    </lineage>
</organism>
<evidence type="ECO:0000313" key="3">
    <source>
        <dbReference type="Proteomes" id="UP000245946"/>
    </source>
</evidence>
<evidence type="ECO:0000256" key="1">
    <source>
        <dbReference type="SAM" id="MobiDB-lite"/>
    </source>
</evidence>
<feature type="region of interest" description="Disordered" evidence="1">
    <location>
        <begin position="185"/>
        <end position="213"/>
    </location>
</feature>
<dbReference type="RefSeq" id="XP_025597940.1">
    <property type="nucleotide sequence ID" value="XM_025742557.1"/>
</dbReference>
<dbReference type="Proteomes" id="UP000245946">
    <property type="component" value="Unassembled WGS sequence"/>
</dbReference>
<dbReference type="GeneID" id="37270101"/>
<protein>
    <submittedName>
        <fullName evidence="2">Uncharacterized protein</fullName>
    </submittedName>
</protein>
<feature type="compositionally biased region" description="Low complexity" evidence="1">
    <location>
        <begin position="82"/>
        <end position="98"/>
    </location>
</feature>
<proteinExistence type="predicted"/>